<dbReference type="InterPro" id="IPR021210">
    <property type="entry name" value="Exosporium_BclB"/>
</dbReference>
<name>A0A561D691_9BACI</name>
<dbReference type="EMBL" id="VIVN01000009">
    <property type="protein sequence ID" value="TWD98618.1"/>
    <property type="molecule type" value="Genomic_DNA"/>
</dbReference>
<evidence type="ECO:0000313" key="2">
    <source>
        <dbReference type="Proteomes" id="UP000319671"/>
    </source>
</evidence>
<keyword evidence="2" id="KW-1185">Reference proteome</keyword>
<dbReference type="AlphaFoldDB" id="A0A561D691"/>
<sequence>MGVKTKSSSKKCSKCGHKDCKCKIKQDVKVNVNIPGGAAGPQGATGPQGAAGAGAIIPFASGSPVVLTTVLGGLTNTGALLGFGSSIDSVNVTGLTLNLGAGGVLDYAFVVPRAGTVTSIGAFFSTTADVTQLAPVTISAQLYLASPGSSSFSPVGTPVLLNPPLGPVISVGQNRNNVAAQVISVSPGDKLLMVFSINTAGLDIASVVTGFASAGITID</sequence>
<organism evidence="1 2">
    <name type="scientific">Neobacillus bataviensis</name>
    <dbReference type="NCBI Taxonomy" id="220685"/>
    <lineage>
        <taxon>Bacteria</taxon>
        <taxon>Bacillati</taxon>
        <taxon>Bacillota</taxon>
        <taxon>Bacilli</taxon>
        <taxon>Bacillales</taxon>
        <taxon>Bacillaceae</taxon>
        <taxon>Neobacillus</taxon>
    </lineage>
</organism>
<proteinExistence type="predicted"/>
<comment type="caution">
    <text evidence="1">The sequence shown here is derived from an EMBL/GenBank/DDBJ whole genome shotgun (WGS) entry which is preliminary data.</text>
</comment>
<dbReference type="Proteomes" id="UP000319671">
    <property type="component" value="Unassembled WGS sequence"/>
</dbReference>
<reference evidence="1 2" key="1">
    <citation type="submission" date="2019-06" db="EMBL/GenBank/DDBJ databases">
        <title>Sorghum-associated microbial communities from plants grown in Nebraska, USA.</title>
        <authorList>
            <person name="Schachtman D."/>
        </authorList>
    </citation>
    <scope>NUCLEOTIDE SEQUENCE [LARGE SCALE GENOMIC DNA]</scope>
    <source>
        <strain evidence="1 2">2482</strain>
    </source>
</reference>
<dbReference type="NCBIfam" id="TIGR03721">
    <property type="entry name" value="exospore_TM"/>
    <property type="match status" value="1"/>
</dbReference>
<evidence type="ECO:0000313" key="1">
    <source>
        <dbReference type="EMBL" id="TWD98618.1"/>
    </source>
</evidence>
<protein>
    <submittedName>
        <fullName evidence="1">BclB C-terminal domain-containing protein</fullName>
    </submittedName>
</protein>
<accession>A0A561D691</accession>
<gene>
    <name evidence="1" type="ORF">FB550_109127</name>
</gene>